<keyword evidence="12" id="KW-0445">Lipid transport</keyword>
<dbReference type="InterPro" id="IPR052418">
    <property type="entry name" value="Apolipoprotein_B"/>
</dbReference>
<comment type="subcellular location">
    <subcellularLocation>
        <location evidence="1">Cytoplasm</location>
    </subcellularLocation>
    <subcellularLocation>
        <location evidence="2">Lipid droplet</location>
    </subcellularLocation>
    <subcellularLocation>
        <location evidence="3">Secreted</location>
    </subcellularLocation>
</comment>
<keyword evidence="11" id="KW-0427">LDL</keyword>
<evidence type="ECO:0000313" key="17">
    <source>
        <dbReference type="EMBL" id="CAA39440.1"/>
    </source>
</evidence>
<dbReference type="EMBL" id="X55969">
    <property type="protein sequence ID" value="CAA39440.1"/>
    <property type="molecule type" value="mRNA"/>
</dbReference>
<dbReference type="PIR" id="S20791">
    <property type="entry name" value="S20791"/>
</dbReference>
<evidence type="ECO:0000256" key="4">
    <source>
        <dbReference type="ARBA" id="ARBA00022448"/>
    </source>
</evidence>
<organism evidence="17">
    <name type="scientific">Rattus norvegicus</name>
    <name type="common">Rat</name>
    <dbReference type="NCBI Taxonomy" id="10116"/>
    <lineage>
        <taxon>Eukaryota</taxon>
        <taxon>Metazoa</taxon>
        <taxon>Chordata</taxon>
        <taxon>Craniata</taxon>
        <taxon>Vertebrata</taxon>
        <taxon>Euteleostomi</taxon>
        <taxon>Mammalia</taxon>
        <taxon>Eutheria</taxon>
        <taxon>Euarchontoglires</taxon>
        <taxon>Glires</taxon>
        <taxon>Rodentia</taxon>
        <taxon>Myomorpha</taxon>
        <taxon>Muroidea</taxon>
        <taxon>Muridae</taxon>
        <taxon>Murinae</taxon>
        <taxon>Rattus</taxon>
    </lineage>
</organism>
<proteinExistence type="evidence at transcript level"/>
<protein>
    <submittedName>
        <fullName evidence="17">Apolipoprotein BL</fullName>
    </submittedName>
</protein>
<dbReference type="GO" id="GO:0006869">
    <property type="term" value="P:lipid transport"/>
    <property type="evidence" value="ECO:0007669"/>
    <property type="project" value="UniProtKB-KW"/>
</dbReference>
<dbReference type="PANTHER" id="PTHR13769">
    <property type="entry name" value="APOLIPOPROTEIN B"/>
    <property type="match status" value="1"/>
</dbReference>
<dbReference type="AlphaFoldDB" id="Q64721"/>
<evidence type="ECO:0000256" key="5">
    <source>
        <dbReference type="ARBA" id="ARBA00022490"/>
    </source>
</evidence>
<keyword evidence="9" id="KW-0358">Heparin-binding</keyword>
<keyword evidence="13" id="KW-0443">Lipid metabolism</keyword>
<evidence type="ECO:0000256" key="10">
    <source>
        <dbReference type="ARBA" id="ARBA00022677"/>
    </source>
</evidence>
<keyword evidence="5" id="KW-0963">Cytoplasm</keyword>
<keyword evidence="8" id="KW-0153">Cholesterol metabolism</keyword>
<accession>Q64721</accession>
<evidence type="ECO:0000256" key="1">
    <source>
        <dbReference type="ARBA" id="ARBA00004496"/>
    </source>
</evidence>
<evidence type="ECO:0000256" key="12">
    <source>
        <dbReference type="ARBA" id="ARBA00023055"/>
    </source>
</evidence>
<dbReference type="PANTHER" id="PTHR13769:SF1">
    <property type="entry name" value="APOLIPOPROTEIN B-100"/>
    <property type="match status" value="1"/>
</dbReference>
<keyword evidence="17" id="KW-0449">Lipoprotein</keyword>
<evidence type="ECO:0000256" key="14">
    <source>
        <dbReference type="ARBA" id="ARBA00023166"/>
    </source>
</evidence>
<keyword evidence="14" id="KW-1207">Sterol metabolism</keyword>
<dbReference type="GO" id="GO:0034362">
    <property type="term" value="C:low-density lipoprotein particle"/>
    <property type="evidence" value="ECO:0007669"/>
    <property type="project" value="UniProtKB-KW"/>
</dbReference>
<keyword evidence="16" id="KW-0850">VLDL</keyword>
<name>Q64721_RAT</name>
<evidence type="ECO:0000256" key="13">
    <source>
        <dbReference type="ARBA" id="ARBA00023098"/>
    </source>
</evidence>
<dbReference type="GO" id="GO:0034361">
    <property type="term" value="C:very-low-density lipoprotein particle"/>
    <property type="evidence" value="ECO:0007669"/>
    <property type="project" value="UniProtKB-KW"/>
</dbReference>
<keyword evidence="15" id="KW-0753">Steroid metabolism</keyword>
<dbReference type="GO" id="GO:0005737">
    <property type="term" value="C:cytoplasm"/>
    <property type="evidence" value="ECO:0007669"/>
    <property type="project" value="UniProtKB-SubCell"/>
</dbReference>
<evidence type="ECO:0000256" key="7">
    <source>
        <dbReference type="ARBA" id="ARBA00022525"/>
    </source>
</evidence>
<evidence type="ECO:0000256" key="16">
    <source>
        <dbReference type="ARBA" id="ARBA00023313"/>
    </source>
</evidence>
<keyword evidence="10" id="KW-0551">Lipid droplet</keyword>
<keyword evidence="4" id="KW-0813">Transport</keyword>
<keyword evidence="6" id="KW-0162">Chylomicron</keyword>
<gene>
    <name evidence="17" type="primary">apo B</name>
</gene>
<dbReference type="GO" id="GO:0005811">
    <property type="term" value="C:lipid droplet"/>
    <property type="evidence" value="ECO:0007669"/>
    <property type="project" value="UniProtKB-SubCell"/>
</dbReference>
<evidence type="ECO:0000256" key="9">
    <source>
        <dbReference type="ARBA" id="ARBA00022674"/>
    </source>
</evidence>
<reference evidence="17" key="1">
    <citation type="submission" date="1990-09" db="EMBL/GenBank/DDBJ databases">
        <authorList>
            <person name="Agellon S.L."/>
            <person name="Glickman R.M."/>
        </authorList>
    </citation>
    <scope>NUCLEOTIDE SEQUENCE</scope>
    <source>
        <strain evidence="17">Sprague Dawley</strain>
        <tissue evidence="17">Liver</tissue>
    </source>
</reference>
<evidence type="ECO:0000256" key="11">
    <source>
        <dbReference type="ARBA" id="ARBA00022710"/>
    </source>
</evidence>
<keyword evidence="7" id="KW-0964">Secreted</keyword>
<evidence type="ECO:0000256" key="3">
    <source>
        <dbReference type="ARBA" id="ARBA00004613"/>
    </source>
</evidence>
<evidence type="ECO:0000256" key="6">
    <source>
        <dbReference type="ARBA" id="ARBA00022513"/>
    </source>
</evidence>
<dbReference type="GO" id="GO:0008203">
    <property type="term" value="P:cholesterol metabolic process"/>
    <property type="evidence" value="ECO:0007669"/>
    <property type="project" value="UniProtKB-KW"/>
</dbReference>
<sequence length="127" mass="14761">TIDAVVKYDKNQDVHTISLPFFQSLPDYLERNRRGIISLLEAMKGELQRLSVDQFVRKYRVALSRLPQQIHDYLNASDWERQVAGAKEKLTSFMENYRITDNDVLIALDSAKINLNEKLSQLETYAI</sequence>
<evidence type="ECO:0000256" key="15">
    <source>
        <dbReference type="ARBA" id="ARBA00023221"/>
    </source>
</evidence>
<evidence type="ECO:0000256" key="2">
    <source>
        <dbReference type="ARBA" id="ARBA00004502"/>
    </source>
</evidence>
<evidence type="ECO:0000256" key="8">
    <source>
        <dbReference type="ARBA" id="ARBA00022548"/>
    </source>
</evidence>
<dbReference type="GO" id="GO:0008201">
    <property type="term" value="F:heparin binding"/>
    <property type="evidence" value="ECO:0007669"/>
    <property type="project" value="UniProtKB-KW"/>
</dbReference>
<feature type="non-terminal residue" evidence="17">
    <location>
        <position position="1"/>
    </location>
</feature>
<dbReference type="GO" id="GO:0042627">
    <property type="term" value="C:chylomicron"/>
    <property type="evidence" value="ECO:0007669"/>
    <property type="project" value="UniProtKB-KW"/>
</dbReference>